<comment type="caution">
    <text evidence="7">The sequence shown here is derived from an EMBL/GenBank/DDBJ whole genome shotgun (WGS) entry which is preliminary data.</text>
</comment>
<evidence type="ECO:0000256" key="4">
    <source>
        <dbReference type="ARBA" id="ARBA00023239"/>
    </source>
</evidence>
<keyword evidence="7" id="KW-0808">Transferase</keyword>
<comment type="similarity">
    <text evidence="2">Belongs to the threonine aldolase family.</text>
</comment>
<accession>A0AAE4Z8M7</accession>
<gene>
    <name evidence="7" type="ORF">GWO12_07925</name>
</gene>
<evidence type="ECO:0000259" key="6">
    <source>
        <dbReference type="Pfam" id="PF01212"/>
    </source>
</evidence>
<dbReference type="InterPro" id="IPR023603">
    <property type="entry name" value="Low_specificity_L-TA-like"/>
</dbReference>
<dbReference type="GO" id="GO:0005829">
    <property type="term" value="C:cytosol"/>
    <property type="evidence" value="ECO:0007669"/>
    <property type="project" value="TreeGrafter"/>
</dbReference>
<evidence type="ECO:0000256" key="1">
    <source>
        <dbReference type="ARBA" id="ARBA00001933"/>
    </source>
</evidence>
<proteinExistence type="inferred from homology"/>
<dbReference type="InterPro" id="IPR015424">
    <property type="entry name" value="PyrdxlP-dep_Trfase"/>
</dbReference>
<dbReference type="GO" id="GO:0006567">
    <property type="term" value="P:L-threonine catabolic process"/>
    <property type="evidence" value="ECO:0007669"/>
    <property type="project" value="TreeGrafter"/>
</dbReference>
<protein>
    <submittedName>
        <fullName evidence="7">Aminotransferase class I/II-fold pyridoxal phosphate-dependent enzyme</fullName>
    </submittedName>
</protein>
<dbReference type="InterPro" id="IPR001597">
    <property type="entry name" value="ArAA_b-elim_lyase/Thr_aldolase"/>
</dbReference>
<dbReference type="Gene3D" id="3.90.1150.10">
    <property type="entry name" value="Aspartate Aminotransferase, domain 1"/>
    <property type="match status" value="1"/>
</dbReference>
<dbReference type="PANTHER" id="PTHR48097">
    <property type="entry name" value="L-THREONINE ALDOLASE-RELATED"/>
    <property type="match status" value="1"/>
</dbReference>
<dbReference type="InterPro" id="IPR015422">
    <property type="entry name" value="PyrdxlP-dep_Trfase_small"/>
</dbReference>
<name>A0AAE4Z8M7_9BACT</name>
<dbReference type="SUPFAM" id="SSF53383">
    <property type="entry name" value="PLP-dependent transferases"/>
    <property type="match status" value="1"/>
</dbReference>
<dbReference type="InterPro" id="IPR015421">
    <property type="entry name" value="PyrdxlP-dep_Trfase_major"/>
</dbReference>
<dbReference type="AlphaFoldDB" id="A0AAE4Z8M7"/>
<evidence type="ECO:0000256" key="2">
    <source>
        <dbReference type="ARBA" id="ARBA00006966"/>
    </source>
</evidence>
<keyword evidence="4" id="KW-0456">Lyase</keyword>
<sequence length="345" mass="36894">MTANDIVDLRSDTVTRPSPDMRRAIAEAEVGDDVLGDDPTVKRLQERLAELLGKEASLFFPSGTQANQTAVLLHTRPGSEAICEANAHVLHYEFAGAAAWSGVQLRPVPTADGVLTAELARPFVRPENPHLMSTTLICAENTHNMAGGKLMPLETLKGLRDLADEHGLPLHLDGARLWNAAAAAGETPAELAAPADTVMVSFSKGLGAPIGSALAGTTEAMGRAHRWRKRLGGGMRQVGILAAAALFALEHNLDRIADDHARARRLAEHVDGLDGFRVVPPDTNIIMIDVERDDVSPDDIVGFLAERGVWLLPTGPRRLRAVAHLDVDDAGIERACAAFAELADR</sequence>
<dbReference type="EMBL" id="JAACAK010000051">
    <property type="protein sequence ID" value="NIR75028.1"/>
    <property type="molecule type" value="Genomic_DNA"/>
</dbReference>
<dbReference type="Gene3D" id="3.40.640.10">
    <property type="entry name" value="Type I PLP-dependent aspartate aminotransferase-like (Major domain)"/>
    <property type="match status" value="1"/>
</dbReference>
<dbReference type="FunFam" id="3.40.640.10:FF:000030">
    <property type="entry name" value="Low-specificity L-threonine aldolase"/>
    <property type="match status" value="1"/>
</dbReference>
<reference evidence="7 8" key="1">
    <citation type="submission" date="2020-01" db="EMBL/GenBank/DDBJ databases">
        <title>Genomes assembled from Gulf of Kutch pelagic sediment metagenomes.</title>
        <authorList>
            <person name="Chandrashekar M."/>
            <person name="Mahajan M.S."/>
            <person name="Dave K.J."/>
            <person name="Vatsa P."/>
            <person name="Nathani N.M."/>
        </authorList>
    </citation>
    <scope>NUCLEOTIDE SEQUENCE [LARGE SCALE GENOMIC DNA]</scope>
    <source>
        <strain evidence="7">KS3-K002</strain>
    </source>
</reference>
<dbReference type="GO" id="GO:0008732">
    <property type="term" value="F:L-allo-threonine aldolase activity"/>
    <property type="evidence" value="ECO:0007669"/>
    <property type="project" value="TreeGrafter"/>
</dbReference>
<keyword evidence="3" id="KW-0663">Pyridoxal phosphate</keyword>
<dbReference type="NCBIfam" id="NF041359">
    <property type="entry name" value="GntG_guanitoxin"/>
    <property type="match status" value="1"/>
</dbReference>
<dbReference type="PANTHER" id="PTHR48097:SF9">
    <property type="entry name" value="L-THREONINE ALDOLASE"/>
    <property type="match status" value="1"/>
</dbReference>
<feature type="modified residue" description="N6-(pyridoxal phosphate)lysine" evidence="5">
    <location>
        <position position="204"/>
    </location>
</feature>
<keyword evidence="7" id="KW-0032">Aminotransferase</keyword>
<comment type="cofactor">
    <cofactor evidence="1">
        <name>pyridoxal 5'-phosphate</name>
        <dbReference type="ChEBI" id="CHEBI:597326"/>
    </cofactor>
</comment>
<evidence type="ECO:0000256" key="5">
    <source>
        <dbReference type="PIRSR" id="PIRSR017617-1"/>
    </source>
</evidence>
<feature type="domain" description="Aromatic amino acid beta-eliminating lyase/threonine aldolase" evidence="6">
    <location>
        <begin position="8"/>
        <end position="291"/>
    </location>
</feature>
<organism evidence="7 8">
    <name type="scientific">Candidatus Kutchimonas denitrificans</name>
    <dbReference type="NCBI Taxonomy" id="3056748"/>
    <lineage>
        <taxon>Bacteria</taxon>
        <taxon>Pseudomonadati</taxon>
        <taxon>Gemmatimonadota</taxon>
        <taxon>Gemmatimonadia</taxon>
        <taxon>Candidatus Palauibacterales</taxon>
        <taxon>Candidatus Palauibacteraceae</taxon>
        <taxon>Candidatus Kutchimonas</taxon>
    </lineage>
</organism>
<evidence type="ECO:0000256" key="3">
    <source>
        <dbReference type="ARBA" id="ARBA00022898"/>
    </source>
</evidence>
<evidence type="ECO:0000313" key="8">
    <source>
        <dbReference type="Proteomes" id="UP000702544"/>
    </source>
</evidence>
<evidence type="ECO:0000313" key="7">
    <source>
        <dbReference type="EMBL" id="NIR75028.1"/>
    </source>
</evidence>
<dbReference type="GO" id="GO:0006545">
    <property type="term" value="P:glycine biosynthetic process"/>
    <property type="evidence" value="ECO:0007669"/>
    <property type="project" value="TreeGrafter"/>
</dbReference>
<dbReference type="PIRSF" id="PIRSF017617">
    <property type="entry name" value="Thr_aldolase"/>
    <property type="match status" value="1"/>
</dbReference>
<dbReference type="Proteomes" id="UP000702544">
    <property type="component" value="Unassembled WGS sequence"/>
</dbReference>
<dbReference type="GO" id="GO:0008483">
    <property type="term" value="F:transaminase activity"/>
    <property type="evidence" value="ECO:0007669"/>
    <property type="project" value="UniProtKB-KW"/>
</dbReference>
<dbReference type="Pfam" id="PF01212">
    <property type="entry name" value="Beta_elim_lyase"/>
    <property type="match status" value="1"/>
</dbReference>